<dbReference type="PATRIC" id="fig|285983.3.peg.3596"/>
<protein>
    <submittedName>
        <fullName evidence="3">3-ketoacyl-ACP reductase</fullName>
    </submittedName>
</protein>
<reference evidence="3 4" key="1">
    <citation type="submission" date="2015-01" db="EMBL/GenBank/DDBJ databases">
        <title>Draft genome sequences of the supercritical CO2 tolerant bacteria Bacillus subterraneus MITOT1 and Bacillus cereus MIT0214.</title>
        <authorList>
            <person name="Peet K.C."/>
            <person name="Thompson J.R."/>
        </authorList>
    </citation>
    <scope>NUCLEOTIDE SEQUENCE [LARGE SCALE GENOMIC DNA]</scope>
    <source>
        <strain evidence="3 4">MITOT1</strain>
    </source>
</reference>
<dbReference type="InterPro" id="IPR002347">
    <property type="entry name" value="SDR_fam"/>
</dbReference>
<dbReference type="Pfam" id="PF13561">
    <property type="entry name" value="adh_short_C2"/>
    <property type="match status" value="1"/>
</dbReference>
<dbReference type="OrthoDB" id="9803333at2"/>
<dbReference type="RefSeq" id="WP_044391878.1">
    <property type="nucleotide sequence ID" value="NZ_JXIQ01000029.1"/>
</dbReference>
<accession>A0A0D6ZBT9</accession>
<dbReference type="NCBIfam" id="NF005559">
    <property type="entry name" value="PRK07231.1"/>
    <property type="match status" value="1"/>
</dbReference>
<dbReference type="InterPro" id="IPR020904">
    <property type="entry name" value="Sc_DH/Rdtase_CS"/>
</dbReference>
<dbReference type="InterPro" id="IPR036291">
    <property type="entry name" value="NAD(P)-bd_dom_sf"/>
</dbReference>
<dbReference type="EMBL" id="JXIQ01000029">
    <property type="protein sequence ID" value="KIY23012.1"/>
    <property type="molecule type" value="Genomic_DNA"/>
</dbReference>
<gene>
    <name evidence="3" type="ORF">UB32_05390</name>
</gene>
<evidence type="ECO:0000313" key="4">
    <source>
        <dbReference type="Proteomes" id="UP000032512"/>
    </source>
</evidence>
<name>A0A0D6ZBT9_9BACI</name>
<dbReference type="PROSITE" id="PS00061">
    <property type="entry name" value="ADH_SHORT"/>
    <property type="match status" value="1"/>
</dbReference>
<dbReference type="GO" id="GO:0008206">
    <property type="term" value="P:bile acid metabolic process"/>
    <property type="evidence" value="ECO:0007669"/>
    <property type="project" value="UniProtKB-ARBA"/>
</dbReference>
<dbReference type="PANTHER" id="PTHR24321">
    <property type="entry name" value="DEHYDROGENASES, SHORT CHAIN"/>
    <property type="match status" value="1"/>
</dbReference>
<organism evidence="3 4">
    <name type="scientific">Mesobacillus subterraneus</name>
    <dbReference type="NCBI Taxonomy" id="285983"/>
    <lineage>
        <taxon>Bacteria</taxon>
        <taxon>Bacillati</taxon>
        <taxon>Bacillota</taxon>
        <taxon>Bacilli</taxon>
        <taxon>Bacillales</taxon>
        <taxon>Bacillaceae</taxon>
        <taxon>Mesobacillus</taxon>
    </lineage>
</organism>
<evidence type="ECO:0000256" key="1">
    <source>
        <dbReference type="ARBA" id="ARBA00006484"/>
    </source>
</evidence>
<dbReference type="Proteomes" id="UP000032512">
    <property type="component" value="Unassembled WGS sequence"/>
</dbReference>
<dbReference type="PANTHER" id="PTHR24321:SF8">
    <property type="entry name" value="ESTRADIOL 17-BETA-DEHYDROGENASE 8-RELATED"/>
    <property type="match status" value="1"/>
</dbReference>
<dbReference type="Gene3D" id="3.40.50.720">
    <property type="entry name" value="NAD(P)-binding Rossmann-like Domain"/>
    <property type="match status" value="1"/>
</dbReference>
<dbReference type="PRINTS" id="PR00080">
    <property type="entry name" value="SDRFAMILY"/>
</dbReference>
<comment type="caution">
    <text evidence="3">The sequence shown here is derived from an EMBL/GenBank/DDBJ whole genome shotgun (WGS) entry which is preliminary data.</text>
</comment>
<evidence type="ECO:0000256" key="2">
    <source>
        <dbReference type="ARBA" id="ARBA00023002"/>
    </source>
</evidence>
<sequence length="248" mass="27186">MAGKFQGKTVIITGGSNGIGEGIAAAFAKEHANVCIADIDEAKGKKLIGRLKEFGAQAAFYKTDVRKEEDIVNLLDRIMNDFGQIDVLINNAGVSRFKPLFELTTEEWEDVIFTNLRSVFIGSREAAKKMNKGGGIINMASTRAIMSEPNSEAYASSKGGIVALTHALAASLQEKGITVNSISPGWIQTSNYDELREKDHHQHWSNRVGKSEDIARACLYLADPENDFINGQNLIIDGGMTRKMIYEE</sequence>
<comment type="similarity">
    <text evidence="1">Belongs to the short-chain dehydrogenases/reductases (SDR) family.</text>
</comment>
<dbReference type="SUPFAM" id="SSF51735">
    <property type="entry name" value="NAD(P)-binding Rossmann-fold domains"/>
    <property type="match status" value="1"/>
</dbReference>
<dbReference type="PRINTS" id="PR00081">
    <property type="entry name" value="GDHRDH"/>
</dbReference>
<keyword evidence="2" id="KW-0560">Oxidoreductase</keyword>
<dbReference type="AlphaFoldDB" id="A0A0D6ZBT9"/>
<proteinExistence type="inferred from homology"/>
<keyword evidence="4" id="KW-1185">Reference proteome</keyword>
<evidence type="ECO:0000313" key="3">
    <source>
        <dbReference type="EMBL" id="KIY23012.1"/>
    </source>
</evidence>
<dbReference type="FunFam" id="3.40.50.720:FF:000084">
    <property type="entry name" value="Short-chain dehydrogenase reductase"/>
    <property type="match status" value="1"/>
</dbReference>
<dbReference type="GO" id="GO:0016491">
    <property type="term" value="F:oxidoreductase activity"/>
    <property type="evidence" value="ECO:0007669"/>
    <property type="project" value="UniProtKB-KW"/>
</dbReference>